<keyword evidence="1" id="KW-0732">Signal</keyword>
<evidence type="ECO:0000313" key="3">
    <source>
        <dbReference type="Proteomes" id="UP000198850"/>
    </source>
</evidence>
<dbReference type="EMBL" id="FNRA01000001">
    <property type="protein sequence ID" value="SDZ97084.1"/>
    <property type="molecule type" value="Genomic_DNA"/>
</dbReference>
<proteinExistence type="predicted"/>
<dbReference type="Proteomes" id="UP000198850">
    <property type="component" value="Unassembled WGS sequence"/>
</dbReference>
<reference evidence="2 3" key="1">
    <citation type="submission" date="2016-10" db="EMBL/GenBank/DDBJ databases">
        <authorList>
            <person name="de Groot N.N."/>
        </authorList>
    </citation>
    <scope>NUCLEOTIDE SEQUENCE [LARGE SCALE GENOMIC DNA]</scope>
    <source>
        <strain evidence="2 3">DSM 19033</strain>
    </source>
</reference>
<accession>A0A1H3XEH8</accession>
<evidence type="ECO:0008006" key="4">
    <source>
        <dbReference type="Google" id="ProtNLM"/>
    </source>
</evidence>
<evidence type="ECO:0000313" key="2">
    <source>
        <dbReference type="EMBL" id="SDZ97084.1"/>
    </source>
</evidence>
<organism evidence="2 3">
    <name type="scientific">Pedobacter hartonius</name>
    <dbReference type="NCBI Taxonomy" id="425514"/>
    <lineage>
        <taxon>Bacteria</taxon>
        <taxon>Pseudomonadati</taxon>
        <taxon>Bacteroidota</taxon>
        <taxon>Sphingobacteriia</taxon>
        <taxon>Sphingobacteriales</taxon>
        <taxon>Sphingobacteriaceae</taxon>
        <taxon>Pedobacter</taxon>
    </lineage>
</organism>
<dbReference type="Pfam" id="PF10677">
    <property type="entry name" value="DUF2490"/>
    <property type="match status" value="1"/>
</dbReference>
<keyword evidence="3" id="KW-1185">Reference proteome</keyword>
<gene>
    <name evidence="2" type="ORF">SAMN05443550_101573</name>
</gene>
<dbReference type="STRING" id="425514.SAMN05443550_101573"/>
<name>A0A1H3XEH8_9SPHI</name>
<evidence type="ECO:0000256" key="1">
    <source>
        <dbReference type="SAM" id="SignalP"/>
    </source>
</evidence>
<dbReference type="RefSeq" id="WP_175470465.1">
    <property type="nucleotide sequence ID" value="NZ_FNRA01000001.1"/>
</dbReference>
<dbReference type="AlphaFoldDB" id="A0A1H3XEH8"/>
<sequence length="231" mass="27285">MLRKRNWRFLTCGLLFCNITAFAQGDGAWLFLSHTQKLSQKFDLLADVQLRSTEHITYFSTLLLRTAFNYNLNKHQSVALGYAHKGDWEKEDGRKSYSPEHRIYEQYLHQIKLERMELMLRGRLEQRFVKEEQYEFSQRARLLLSAQIPLIANKDFTRGIYASLQDEVFLNVQHKGNVNGSFFDQNRPYASAGYRFSKKLDIEFGYTRWLQREDTGDKTSDVMQLMITTNL</sequence>
<protein>
    <recommendedName>
        <fullName evidence="4">DUF2490 domain-containing protein</fullName>
    </recommendedName>
</protein>
<feature type="chain" id="PRO_5011610268" description="DUF2490 domain-containing protein" evidence="1">
    <location>
        <begin position="24"/>
        <end position="231"/>
    </location>
</feature>
<dbReference type="InterPro" id="IPR019619">
    <property type="entry name" value="DUF2490"/>
</dbReference>
<feature type="signal peptide" evidence="1">
    <location>
        <begin position="1"/>
        <end position="23"/>
    </location>
</feature>